<dbReference type="Pfam" id="PF00881">
    <property type="entry name" value="Nitroreductase"/>
    <property type="match status" value="2"/>
</dbReference>
<reference evidence="4 5" key="1">
    <citation type="submission" date="2017-06" db="EMBL/GenBank/DDBJ databases">
        <title>Azoarcus.</title>
        <authorList>
            <person name="Woo J.-H."/>
            <person name="Kim H.-S."/>
        </authorList>
    </citation>
    <scope>NUCLEOTIDE SEQUENCE [LARGE SCALE GENOMIC DNA]</scope>
    <source>
        <strain evidence="4 5">TSPY31</strain>
    </source>
</reference>
<evidence type="ECO:0000313" key="4">
    <source>
        <dbReference type="EMBL" id="AWI75898.1"/>
    </source>
</evidence>
<evidence type="ECO:0000259" key="3">
    <source>
        <dbReference type="Pfam" id="PF00881"/>
    </source>
</evidence>
<name>A0A2U8GR14_9RHOO</name>
<accession>A0A2U8GR14</accession>
<dbReference type="PANTHER" id="PTHR43673:SF10">
    <property type="entry name" value="NADH DEHYDROGENASE_NAD(P)H NITROREDUCTASE XCC3605-RELATED"/>
    <property type="match status" value="1"/>
</dbReference>
<dbReference type="RefSeq" id="WP_108949601.1">
    <property type="nucleotide sequence ID" value="NZ_CP022187.1"/>
</dbReference>
<evidence type="ECO:0000256" key="2">
    <source>
        <dbReference type="ARBA" id="ARBA00023002"/>
    </source>
</evidence>
<organism evidence="4 5">
    <name type="scientific">Parazoarcus communis</name>
    <dbReference type="NCBI Taxonomy" id="41977"/>
    <lineage>
        <taxon>Bacteria</taxon>
        <taxon>Pseudomonadati</taxon>
        <taxon>Pseudomonadota</taxon>
        <taxon>Betaproteobacteria</taxon>
        <taxon>Rhodocyclales</taxon>
        <taxon>Zoogloeaceae</taxon>
        <taxon>Parazoarcus</taxon>
    </lineage>
</organism>
<gene>
    <name evidence="4" type="ORF">CEW83_12280</name>
</gene>
<dbReference type="InterPro" id="IPR029479">
    <property type="entry name" value="Nitroreductase"/>
</dbReference>
<dbReference type="GO" id="GO:0016491">
    <property type="term" value="F:oxidoreductase activity"/>
    <property type="evidence" value="ECO:0007669"/>
    <property type="project" value="UniProtKB-KW"/>
</dbReference>
<dbReference type="Gene3D" id="3.40.109.10">
    <property type="entry name" value="NADH Oxidase"/>
    <property type="match status" value="1"/>
</dbReference>
<sequence>MNAPLPNNAAQLHRTPTHPVDPVFVERWSPRAFTASAMPRAELMTMLEAARWAPSAYNIQPWRFVHAMRQDAHWDDFVGLLDPFNARWARNASALIFLLSDRFMPARESGPATPSSTHAFDAGAAWAQLALQATMLGYQAHAMAGIVHDEVRTKLAVPDNFQIEIAIAVGRQASPASLPDGLREREVPSTRLALDQIAFAGRFPDPALD</sequence>
<dbReference type="InterPro" id="IPR000415">
    <property type="entry name" value="Nitroreductase-like"/>
</dbReference>
<evidence type="ECO:0000313" key="5">
    <source>
        <dbReference type="Proteomes" id="UP000244930"/>
    </source>
</evidence>
<dbReference type="AlphaFoldDB" id="A0A2U8GR14"/>
<dbReference type="PANTHER" id="PTHR43673">
    <property type="entry name" value="NAD(P)H NITROREDUCTASE YDGI-RELATED"/>
    <property type="match status" value="1"/>
</dbReference>
<dbReference type="CDD" id="cd02138">
    <property type="entry name" value="TdsD-like"/>
    <property type="match status" value="1"/>
</dbReference>
<feature type="domain" description="Nitroreductase" evidence="3">
    <location>
        <begin position="26"/>
        <end position="71"/>
    </location>
</feature>
<protein>
    <submittedName>
        <fullName evidence="4">Nitroreductase</fullName>
    </submittedName>
</protein>
<dbReference type="SUPFAM" id="SSF55469">
    <property type="entry name" value="FMN-dependent nitroreductase-like"/>
    <property type="match status" value="1"/>
</dbReference>
<proteinExistence type="inferred from homology"/>
<evidence type="ECO:0000256" key="1">
    <source>
        <dbReference type="ARBA" id="ARBA00007118"/>
    </source>
</evidence>
<dbReference type="KEGG" id="acom:CEW83_12280"/>
<feature type="domain" description="Nitroreductase" evidence="3">
    <location>
        <begin position="83"/>
        <end position="171"/>
    </location>
</feature>
<dbReference type="Proteomes" id="UP000244930">
    <property type="component" value="Chromosome"/>
</dbReference>
<keyword evidence="2" id="KW-0560">Oxidoreductase</keyword>
<keyword evidence="5" id="KW-1185">Reference proteome</keyword>
<comment type="similarity">
    <text evidence="1">Belongs to the nitroreductase family.</text>
</comment>
<dbReference type="EMBL" id="CP022187">
    <property type="protein sequence ID" value="AWI75898.1"/>
    <property type="molecule type" value="Genomic_DNA"/>
</dbReference>